<evidence type="ECO:0000313" key="6">
    <source>
        <dbReference type="EMBL" id="XBO48994.1"/>
    </source>
</evidence>
<protein>
    <submittedName>
        <fullName evidence="6">Penicillin acylase family protein</fullName>
        <ecNumber evidence="6">3.5.1.-</ecNumber>
    </submittedName>
</protein>
<dbReference type="EMBL" id="CP157485">
    <property type="protein sequence ID" value="XBO48994.1"/>
    <property type="molecule type" value="Genomic_DNA"/>
</dbReference>
<reference evidence="6" key="1">
    <citation type="submission" date="2024-05" db="EMBL/GenBank/DDBJ databases">
        <authorList>
            <person name="Kim S."/>
            <person name="Heo J."/>
            <person name="Choi H."/>
            <person name="Choi Y."/>
            <person name="Kwon S.-W."/>
            <person name="Kim Y."/>
        </authorList>
    </citation>
    <scope>NUCLEOTIDE SEQUENCE</scope>
    <source>
        <strain evidence="6">KACC 23697</strain>
    </source>
</reference>
<gene>
    <name evidence="6" type="ORF">ABEG20_05185</name>
</gene>
<dbReference type="InterPro" id="IPR043146">
    <property type="entry name" value="Penicillin_amidase_N_B-knob"/>
</dbReference>
<name>A0AAU7K9Q5_9SPHI</name>
<evidence type="ECO:0000256" key="3">
    <source>
        <dbReference type="ARBA" id="ARBA00023145"/>
    </source>
</evidence>
<dbReference type="AlphaFoldDB" id="A0AAU7K9Q5"/>
<feature type="active site" description="Nucleophile" evidence="4">
    <location>
        <position position="282"/>
    </location>
</feature>
<dbReference type="RefSeq" id="WP_406826327.1">
    <property type="nucleotide sequence ID" value="NZ_CP157485.1"/>
</dbReference>
<dbReference type="PIRSF" id="PIRSF001227">
    <property type="entry name" value="Pen_acylase"/>
    <property type="match status" value="1"/>
</dbReference>
<evidence type="ECO:0000256" key="4">
    <source>
        <dbReference type="PIRSR" id="PIRSR001227-1"/>
    </source>
</evidence>
<proteinExistence type="inferred from homology"/>
<dbReference type="InterPro" id="IPR043147">
    <property type="entry name" value="Penicillin_amidase_A-knob"/>
</dbReference>
<dbReference type="GO" id="GO:0016811">
    <property type="term" value="F:hydrolase activity, acting on carbon-nitrogen (but not peptide) bonds, in linear amides"/>
    <property type="evidence" value="ECO:0007669"/>
    <property type="project" value="InterPro"/>
</dbReference>
<keyword evidence="2 6" id="KW-0378">Hydrolase</keyword>
<keyword evidence="5" id="KW-0106">Calcium</keyword>
<dbReference type="InterPro" id="IPR002692">
    <property type="entry name" value="S45"/>
</dbReference>
<evidence type="ECO:0000256" key="5">
    <source>
        <dbReference type="PIRSR" id="PIRSR001227-2"/>
    </source>
</evidence>
<sequence length="807" mass="91878">MTKIRIGFLFPLLALAILIFSLSTQLFNVPPLGKLLNPFSGAVQNDHDPKLEALQTGISKLGLKNPAKIYFDERKVPHIFAANTEDLYFTQGYVTASLRLWQMDFITYVAAGRLSELFDQADYLDFDRNQRRIGLLESAKTTLKLIEQNPETDQILTAYAKGVNAYINSLDYKQLPLEYKIMDYRPEAWTKLKSVLILKALGNTLSGYEEDVFMSKMMLALGEKDFNRLFPDYDQNGYPVMNKPQNQSLLATSIKRPDYLDFSFLTGNSELAKSNYNPKLGSNSWVVSGKKTRSGFPILASDPHLNLNLPCFWVEMQLSAPKVNVYGVSIPGTPAVIIGFNQDIAWGITNGADDVKDWYKLKISADYKKYELDGKWIDLKYRVEEIKRKGQRVFYDTVYHTVHGPVINTPSFPGKNPELKNYALRWTLHNPSNEFYSFIKLNMAKNYQEYKEAIRNFSCPVLNFTFAGKDNTIAIDHRGAMPLKTAGQGKFLMDGTKSDEVYTQYIPIDSLPAMVNPASNYLLTANQHPTNPGYSYYYNGYYTESRASRINQLLKAKGNMDVADMEQMQLDNVNTLATFALPILLAQVDKGKLSTHQKEQMDAISKWPGSYNLGDTQAIFFDQWLQYVRKYTWDELRQYDYAIKAPSDYLLIDLIREHPDDIYFDKLGTTERENAKDIITAAFVTAYNDSNKLKKDGLQNWGDFNKVNITHMTAIPAFGMMNLRMPGNPDAINAVSSNWGPSWRMIVALGNRPRAYGIYPGGQSGNIGSLYYSNFIGDWKNGKYYELHFFINEAEAKKQATATWLIH</sequence>
<dbReference type="GO" id="GO:0046872">
    <property type="term" value="F:metal ion binding"/>
    <property type="evidence" value="ECO:0007669"/>
    <property type="project" value="UniProtKB-KW"/>
</dbReference>
<dbReference type="PANTHER" id="PTHR34218:SF4">
    <property type="entry name" value="ACYL-HOMOSERINE LACTONE ACYLASE QUIP"/>
    <property type="match status" value="1"/>
</dbReference>
<dbReference type="InterPro" id="IPR023343">
    <property type="entry name" value="Penicillin_amidase_dom1"/>
</dbReference>
<dbReference type="InterPro" id="IPR029055">
    <property type="entry name" value="Ntn_hydrolases_N"/>
</dbReference>
<dbReference type="Gene3D" id="1.10.439.10">
    <property type="entry name" value="Penicillin Amidohydrolase, domain 1"/>
    <property type="match status" value="1"/>
</dbReference>
<dbReference type="Gene3D" id="2.30.120.10">
    <property type="match status" value="1"/>
</dbReference>
<dbReference type="Gene3D" id="3.60.20.10">
    <property type="entry name" value="Glutamine Phosphoribosylpyrophosphate, subunit 1, domain 1"/>
    <property type="match status" value="1"/>
</dbReference>
<feature type="binding site" evidence="5">
    <location>
        <position position="354"/>
    </location>
    <ligand>
        <name>Ca(2+)</name>
        <dbReference type="ChEBI" id="CHEBI:29108"/>
    </ligand>
</feature>
<dbReference type="Pfam" id="PF01804">
    <property type="entry name" value="Penicil_amidase"/>
    <property type="match status" value="1"/>
</dbReference>
<dbReference type="PANTHER" id="PTHR34218">
    <property type="entry name" value="PEPTIDASE S45 PENICILLIN AMIDASE"/>
    <property type="match status" value="1"/>
</dbReference>
<comment type="similarity">
    <text evidence="1">Belongs to the peptidase S45 family.</text>
</comment>
<feature type="binding site" evidence="5">
    <location>
        <position position="357"/>
    </location>
    <ligand>
        <name>Ca(2+)</name>
        <dbReference type="ChEBI" id="CHEBI:29108"/>
    </ligand>
</feature>
<dbReference type="GO" id="GO:0017000">
    <property type="term" value="P:antibiotic biosynthetic process"/>
    <property type="evidence" value="ECO:0007669"/>
    <property type="project" value="InterPro"/>
</dbReference>
<evidence type="ECO:0000256" key="1">
    <source>
        <dbReference type="ARBA" id="ARBA00006586"/>
    </source>
</evidence>
<keyword evidence="3" id="KW-0865">Zymogen</keyword>
<keyword evidence="5" id="KW-0479">Metal-binding</keyword>
<dbReference type="CDD" id="cd03747">
    <property type="entry name" value="Ntn_PGA_like"/>
    <property type="match status" value="1"/>
</dbReference>
<accession>A0AAU7K9Q5</accession>
<dbReference type="EC" id="3.5.1.-" evidence="6"/>
<dbReference type="InterPro" id="IPR014395">
    <property type="entry name" value="Pen/GL7ACA/AHL_acylase"/>
</dbReference>
<evidence type="ECO:0000256" key="2">
    <source>
        <dbReference type="ARBA" id="ARBA00022801"/>
    </source>
</evidence>
<dbReference type="Gene3D" id="1.10.1400.10">
    <property type="match status" value="1"/>
</dbReference>
<organism evidence="6">
    <name type="scientific">Pedobacter sp. KACC 23697</name>
    <dbReference type="NCBI Taxonomy" id="3149230"/>
    <lineage>
        <taxon>Bacteria</taxon>
        <taxon>Pseudomonadati</taxon>
        <taxon>Bacteroidota</taxon>
        <taxon>Sphingobacteriia</taxon>
        <taxon>Sphingobacteriales</taxon>
        <taxon>Sphingobacteriaceae</taxon>
        <taxon>Pedobacter</taxon>
    </lineage>
</organism>
<comment type="cofactor">
    <cofactor evidence="5">
        <name>Ca(2+)</name>
        <dbReference type="ChEBI" id="CHEBI:29108"/>
    </cofactor>
    <text evidence="5">Binds 1 Ca(2+) ion per dimer.</text>
</comment>
<dbReference type="SUPFAM" id="SSF56235">
    <property type="entry name" value="N-terminal nucleophile aminohydrolases (Ntn hydrolases)"/>
    <property type="match status" value="1"/>
</dbReference>